<organism evidence="2 3">
    <name type="scientific">Flavimobilis marinus</name>
    <dbReference type="NCBI Taxonomy" id="285351"/>
    <lineage>
        <taxon>Bacteria</taxon>
        <taxon>Bacillati</taxon>
        <taxon>Actinomycetota</taxon>
        <taxon>Actinomycetes</taxon>
        <taxon>Micrococcales</taxon>
        <taxon>Jonesiaceae</taxon>
        <taxon>Flavimobilis</taxon>
    </lineage>
</organism>
<accession>A0A1I2FLJ1</accession>
<dbReference type="EMBL" id="FONZ01000002">
    <property type="protein sequence ID" value="SFF05709.1"/>
    <property type="molecule type" value="Genomic_DNA"/>
</dbReference>
<dbReference type="InterPro" id="IPR005801">
    <property type="entry name" value="ADC_synthase"/>
</dbReference>
<dbReference type="GO" id="GO:0046820">
    <property type="term" value="F:4-amino-4-deoxychorismate synthase activity"/>
    <property type="evidence" value="ECO:0007669"/>
    <property type="project" value="TreeGrafter"/>
</dbReference>
<gene>
    <name evidence="2" type="ORF">SAMN04488035_1371</name>
</gene>
<dbReference type="Pfam" id="PF00425">
    <property type="entry name" value="Chorismate_bind"/>
    <property type="match status" value="1"/>
</dbReference>
<dbReference type="RefSeq" id="WP_219810199.1">
    <property type="nucleotide sequence ID" value="NZ_BNAN01000002.1"/>
</dbReference>
<dbReference type="STRING" id="285351.SAMN04488035_1371"/>
<dbReference type="Gene3D" id="3.60.120.10">
    <property type="entry name" value="Anthranilate synthase"/>
    <property type="match status" value="1"/>
</dbReference>
<dbReference type="PANTHER" id="PTHR11236:SF50">
    <property type="entry name" value="AMINODEOXYCHORISMATE SYNTHASE COMPONENT 1"/>
    <property type="match status" value="1"/>
</dbReference>
<feature type="domain" description="Chorismate-utilising enzyme C-terminal" evidence="1">
    <location>
        <begin position="97"/>
        <end position="353"/>
    </location>
</feature>
<dbReference type="InterPro" id="IPR019999">
    <property type="entry name" value="Anth_synth_I-like"/>
</dbReference>
<sequence>MPALPPTARPGWARFGGVSACGAVECVDLSDDVGRARLDEGLWFVSLGFEGTGHAWRFAEVTRDDDGAHGSSSALSDYPRTGWRGPRADAWGSSATAERYRHAVDVVRASIRAGETYQVNVCRVLDAPLPAGDDVAEPDAASFAALLARENPAPHAGWLHVPASSGLTPAWLVSASPELFLRRDGDRLTSRPIKGTAPTAAGLLPKDEAENVMIVDMVRNDLLRVCAPGSVEVEALLALEEHPGLVHLVSTVAGNLRGPGVGWAQILDATFPPASVSGTPKQAALDVIAALEPAARGPYCGAFGWIDGDARRAELAVAIRTFWWADGVLRFGTGAGITWGSDPDGEWHETELKARRLVGLASKETA</sequence>
<dbReference type="PANTHER" id="PTHR11236">
    <property type="entry name" value="AMINOBENZOATE/ANTHRANILATE SYNTHASE"/>
    <property type="match status" value="1"/>
</dbReference>
<dbReference type="Proteomes" id="UP000198520">
    <property type="component" value="Unassembled WGS sequence"/>
</dbReference>
<evidence type="ECO:0000313" key="2">
    <source>
        <dbReference type="EMBL" id="SFF05709.1"/>
    </source>
</evidence>
<proteinExistence type="predicted"/>
<evidence type="ECO:0000313" key="3">
    <source>
        <dbReference type="Proteomes" id="UP000198520"/>
    </source>
</evidence>
<protein>
    <submittedName>
        <fullName evidence="2">Para-aminobenzoate synthetase component 1</fullName>
    </submittedName>
</protein>
<dbReference type="AlphaFoldDB" id="A0A1I2FLJ1"/>
<name>A0A1I2FLJ1_9MICO</name>
<evidence type="ECO:0000259" key="1">
    <source>
        <dbReference type="Pfam" id="PF00425"/>
    </source>
</evidence>
<keyword evidence="3" id="KW-1185">Reference proteome</keyword>
<reference evidence="3" key="1">
    <citation type="submission" date="2016-10" db="EMBL/GenBank/DDBJ databases">
        <authorList>
            <person name="Varghese N."/>
            <person name="Submissions S."/>
        </authorList>
    </citation>
    <scope>NUCLEOTIDE SEQUENCE [LARGE SCALE GENOMIC DNA]</scope>
    <source>
        <strain evidence="3">DSM 19083</strain>
    </source>
</reference>
<dbReference type="PRINTS" id="PR00095">
    <property type="entry name" value="ANTSNTHASEI"/>
</dbReference>
<dbReference type="GO" id="GO:0000162">
    <property type="term" value="P:L-tryptophan biosynthetic process"/>
    <property type="evidence" value="ECO:0007669"/>
    <property type="project" value="TreeGrafter"/>
</dbReference>
<dbReference type="InterPro" id="IPR015890">
    <property type="entry name" value="Chorismate_C"/>
</dbReference>
<dbReference type="SUPFAM" id="SSF56322">
    <property type="entry name" value="ADC synthase"/>
    <property type="match status" value="1"/>
</dbReference>